<dbReference type="InterPro" id="IPR004373">
    <property type="entry name" value="RF-1"/>
</dbReference>
<evidence type="ECO:0000259" key="11">
    <source>
        <dbReference type="PROSITE" id="PS00745"/>
    </source>
</evidence>
<dbReference type="InterPro" id="IPR045853">
    <property type="entry name" value="Pep_chain_release_fac_I_sf"/>
</dbReference>
<dbReference type="GO" id="GO:0016149">
    <property type="term" value="F:translation release factor activity, codon specific"/>
    <property type="evidence" value="ECO:0007669"/>
    <property type="project" value="UniProtKB-UniRule"/>
</dbReference>
<dbReference type="Gene3D" id="3.30.160.20">
    <property type="match status" value="1"/>
</dbReference>
<comment type="similarity">
    <text evidence="3 7">Belongs to the prokaryotic/mitochondrial release factor family.</text>
</comment>
<dbReference type="EMBL" id="DSUH01000012">
    <property type="protein sequence ID" value="HGU31309.1"/>
    <property type="molecule type" value="Genomic_DNA"/>
</dbReference>
<evidence type="ECO:0000256" key="10">
    <source>
        <dbReference type="SAM" id="MobiDB-lite"/>
    </source>
</evidence>
<keyword evidence="5 7" id="KW-0963">Cytoplasm</keyword>
<dbReference type="SUPFAM" id="SSF75620">
    <property type="entry name" value="Release factor"/>
    <property type="match status" value="1"/>
</dbReference>
<dbReference type="InterPro" id="IPR050057">
    <property type="entry name" value="Prokaryotic/Mito_RF"/>
</dbReference>
<dbReference type="AlphaFoldDB" id="A0A7C4RGJ6"/>
<feature type="domain" description="Prokaryotic-type class I peptide chain release factors" evidence="11">
    <location>
        <begin position="225"/>
        <end position="241"/>
    </location>
</feature>
<dbReference type="InterPro" id="IPR000352">
    <property type="entry name" value="Pep_chain_release_fac_I"/>
</dbReference>
<evidence type="ECO:0000256" key="4">
    <source>
        <dbReference type="ARBA" id="ARBA00022481"/>
    </source>
</evidence>
<sequence>MFDKLKHVEKRFLEIEQTISDPKVVQDRELYQKYLREHNELSPIVEVYREYRRVRRDIDESEELLREAESDIRQMAREEIDRLTVEKERLEIELKKLLLPKDPNDNKNILLEIRAGTGGEEAGLFAGDLFRMYNRYAERQRWKVEILTQHVTGLGAIKEIIALVQGQGTYSRLKYESGIHRVQRVPETEAQGRIHTSAVTVAVLPEAEEVDVQIDPSDLKIDVYRSSGPGGQHVNTTDSAVRITHLPTGIVVTCQDEKSQWKNKAKAMTVLRARLLDKMTSEQDEKRSQERRMQVGTGDRSGRIRTYNFPQGRVTDHRIGLTLYKLESILQGDLDEIIDALIAHYQTQMLQQNGNPTTESLFA</sequence>
<dbReference type="PANTHER" id="PTHR43804:SF7">
    <property type="entry name" value="LD18447P"/>
    <property type="match status" value="1"/>
</dbReference>
<dbReference type="InterPro" id="IPR005139">
    <property type="entry name" value="PCRF"/>
</dbReference>
<feature type="coiled-coil region" evidence="9">
    <location>
        <begin position="44"/>
        <end position="93"/>
    </location>
</feature>
<dbReference type="NCBIfam" id="NF001859">
    <property type="entry name" value="PRK00591.1"/>
    <property type="match status" value="1"/>
</dbReference>
<gene>
    <name evidence="7 12" type="primary">prfA</name>
    <name evidence="12" type="ORF">ENS29_00460</name>
</gene>
<dbReference type="FunFam" id="3.30.160.20:FF:000004">
    <property type="entry name" value="Peptide chain release factor 1"/>
    <property type="match status" value="1"/>
</dbReference>
<keyword evidence="4 7" id="KW-0488">Methylation</keyword>
<evidence type="ECO:0000256" key="9">
    <source>
        <dbReference type="SAM" id="Coils"/>
    </source>
</evidence>
<dbReference type="NCBIfam" id="TIGR00019">
    <property type="entry name" value="prfA"/>
    <property type="match status" value="1"/>
</dbReference>
<organism evidence="12">
    <name type="scientific">Desulfatirhabdium butyrativorans</name>
    <dbReference type="NCBI Taxonomy" id="340467"/>
    <lineage>
        <taxon>Bacteria</taxon>
        <taxon>Pseudomonadati</taxon>
        <taxon>Thermodesulfobacteriota</taxon>
        <taxon>Desulfobacteria</taxon>
        <taxon>Desulfobacterales</taxon>
        <taxon>Desulfatirhabdiaceae</taxon>
        <taxon>Desulfatirhabdium</taxon>
    </lineage>
</organism>
<feature type="modified residue" description="N5-methylglutamine" evidence="7">
    <location>
        <position position="232"/>
    </location>
</feature>
<accession>A0A7C4RGJ6</accession>
<dbReference type="Pfam" id="PF03462">
    <property type="entry name" value="PCRF"/>
    <property type="match status" value="1"/>
</dbReference>
<dbReference type="SMART" id="SM00937">
    <property type="entry name" value="PCRF"/>
    <property type="match status" value="1"/>
</dbReference>
<evidence type="ECO:0000256" key="2">
    <source>
        <dbReference type="ARBA" id="ARBA00004496"/>
    </source>
</evidence>
<feature type="compositionally biased region" description="Basic and acidic residues" evidence="10">
    <location>
        <begin position="280"/>
        <end position="293"/>
    </location>
</feature>
<evidence type="ECO:0000256" key="7">
    <source>
        <dbReference type="HAMAP-Rule" id="MF_00093"/>
    </source>
</evidence>
<name>A0A7C4RGJ6_9BACT</name>
<comment type="function">
    <text evidence="1 7">Peptide chain release factor 1 directs the termination of translation in response to the peptide chain termination codons UAG and UAA.</text>
</comment>
<evidence type="ECO:0000256" key="1">
    <source>
        <dbReference type="ARBA" id="ARBA00002986"/>
    </source>
</evidence>
<evidence type="ECO:0000256" key="6">
    <source>
        <dbReference type="ARBA" id="ARBA00022917"/>
    </source>
</evidence>
<dbReference type="Gene3D" id="3.30.70.1660">
    <property type="match status" value="2"/>
</dbReference>
<evidence type="ECO:0000256" key="5">
    <source>
        <dbReference type="ARBA" id="ARBA00022490"/>
    </source>
</evidence>
<dbReference type="PROSITE" id="PS00745">
    <property type="entry name" value="RF_PROK_I"/>
    <property type="match status" value="1"/>
</dbReference>
<dbReference type="Gene3D" id="6.10.140.1950">
    <property type="match status" value="1"/>
</dbReference>
<comment type="caution">
    <text evidence="12">The sequence shown here is derived from an EMBL/GenBank/DDBJ whole genome shotgun (WGS) entry which is preliminary data.</text>
</comment>
<proteinExistence type="inferred from homology"/>
<keyword evidence="6 7" id="KW-0648">Protein biosynthesis</keyword>
<evidence type="ECO:0000256" key="3">
    <source>
        <dbReference type="ARBA" id="ARBA00010835"/>
    </source>
</evidence>
<dbReference type="GO" id="GO:0005829">
    <property type="term" value="C:cytosol"/>
    <property type="evidence" value="ECO:0007669"/>
    <property type="project" value="UniProtKB-ARBA"/>
</dbReference>
<comment type="subcellular location">
    <subcellularLocation>
        <location evidence="2 7">Cytoplasm</location>
    </subcellularLocation>
</comment>
<evidence type="ECO:0000313" key="12">
    <source>
        <dbReference type="EMBL" id="HGU31309.1"/>
    </source>
</evidence>
<feature type="region of interest" description="Disordered" evidence="10">
    <location>
        <begin position="280"/>
        <end position="307"/>
    </location>
</feature>
<dbReference type="FunFam" id="3.30.70.1660:FF:000004">
    <property type="entry name" value="Peptide chain release factor 1"/>
    <property type="match status" value="1"/>
</dbReference>
<dbReference type="Pfam" id="PF00472">
    <property type="entry name" value="RF-1"/>
    <property type="match status" value="1"/>
</dbReference>
<dbReference type="FunFam" id="3.30.70.1660:FF:000002">
    <property type="entry name" value="Peptide chain release factor 1"/>
    <property type="match status" value="1"/>
</dbReference>
<reference evidence="12" key="1">
    <citation type="journal article" date="2020" name="mSystems">
        <title>Genome- and Community-Level Interaction Insights into Carbon Utilization and Element Cycling Functions of Hydrothermarchaeota in Hydrothermal Sediment.</title>
        <authorList>
            <person name="Zhou Z."/>
            <person name="Liu Y."/>
            <person name="Xu W."/>
            <person name="Pan J."/>
            <person name="Luo Z.H."/>
            <person name="Li M."/>
        </authorList>
    </citation>
    <scope>NUCLEOTIDE SEQUENCE [LARGE SCALE GENOMIC DNA]</scope>
    <source>
        <strain evidence="12">SpSt-477</strain>
    </source>
</reference>
<dbReference type="PANTHER" id="PTHR43804">
    <property type="entry name" value="LD18447P"/>
    <property type="match status" value="1"/>
</dbReference>
<keyword evidence="9" id="KW-0175">Coiled coil</keyword>
<dbReference type="HAMAP" id="MF_00093">
    <property type="entry name" value="Rel_fac_1"/>
    <property type="match status" value="1"/>
</dbReference>
<comment type="PTM">
    <text evidence="7">Methylated by PrmC. Methylation increases the termination efficiency of RF1.</text>
</comment>
<evidence type="ECO:0000256" key="8">
    <source>
        <dbReference type="NCBIfam" id="TIGR00019"/>
    </source>
</evidence>
<protein>
    <recommendedName>
        <fullName evidence="7 8">Peptide chain release factor 1</fullName>
        <shortName evidence="7">RF-1</shortName>
    </recommendedName>
</protein>